<evidence type="ECO:0000313" key="2">
    <source>
        <dbReference type="EMBL" id="KAF5835144.1"/>
    </source>
</evidence>
<feature type="region of interest" description="Disordered" evidence="1">
    <location>
        <begin position="111"/>
        <end position="130"/>
    </location>
</feature>
<dbReference type="Proteomes" id="UP000815325">
    <property type="component" value="Unassembled WGS sequence"/>
</dbReference>
<organism evidence="2 3">
    <name type="scientific">Dunaliella salina</name>
    <name type="common">Green alga</name>
    <name type="synonym">Protococcus salinus</name>
    <dbReference type="NCBI Taxonomy" id="3046"/>
    <lineage>
        <taxon>Eukaryota</taxon>
        <taxon>Viridiplantae</taxon>
        <taxon>Chlorophyta</taxon>
        <taxon>core chlorophytes</taxon>
        <taxon>Chlorophyceae</taxon>
        <taxon>CS clade</taxon>
        <taxon>Chlamydomonadales</taxon>
        <taxon>Dunaliellaceae</taxon>
        <taxon>Dunaliella</taxon>
    </lineage>
</organism>
<sequence>MRATEHPGVTLKELFLQRLSLACAADLQHGCLHCLPIKDKHEDKRAPSGQVTTEPMKDKHKDNRAPRCHAQLELFLQRLSRACAAYLLLGCLHCLQMKDKHKDTTEHTHATINTYTTPHDQDTPERQQKS</sequence>
<feature type="region of interest" description="Disordered" evidence="1">
    <location>
        <begin position="42"/>
        <end position="64"/>
    </location>
</feature>
<dbReference type="EMBL" id="MU069720">
    <property type="protein sequence ID" value="KAF5835144.1"/>
    <property type="molecule type" value="Genomic_DNA"/>
</dbReference>
<gene>
    <name evidence="2" type="ORF">DUNSADRAFT_7819</name>
</gene>
<keyword evidence="3" id="KW-1185">Reference proteome</keyword>
<reference evidence="2" key="1">
    <citation type="submission" date="2017-08" db="EMBL/GenBank/DDBJ databases">
        <authorList>
            <person name="Polle J.E."/>
            <person name="Barry K."/>
            <person name="Cushman J."/>
            <person name="Schmutz J."/>
            <person name="Tran D."/>
            <person name="Hathwaick L.T."/>
            <person name="Yim W.C."/>
            <person name="Jenkins J."/>
            <person name="Mckie-Krisberg Z.M."/>
            <person name="Prochnik S."/>
            <person name="Lindquist E."/>
            <person name="Dockter R.B."/>
            <person name="Adam C."/>
            <person name="Molina H."/>
            <person name="Bunkerborg J."/>
            <person name="Jin E."/>
            <person name="Buchheim M."/>
            <person name="Magnuson J."/>
        </authorList>
    </citation>
    <scope>NUCLEOTIDE SEQUENCE</scope>
    <source>
        <strain evidence="2">CCAP 19/18</strain>
    </source>
</reference>
<proteinExistence type="predicted"/>
<accession>A0ABQ7GKN1</accession>
<evidence type="ECO:0000313" key="3">
    <source>
        <dbReference type="Proteomes" id="UP000815325"/>
    </source>
</evidence>
<protein>
    <recommendedName>
        <fullName evidence="4">Encoded protein</fullName>
    </recommendedName>
</protein>
<feature type="compositionally biased region" description="Basic and acidic residues" evidence="1">
    <location>
        <begin position="119"/>
        <end position="130"/>
    </location>
</feature>
<evidence type="ECO:0000256" key="1">
    <source>
        <dbReference type="SAM" id="MobiDB-lite"/>
    </source>
</evidence>
<evidence type="ECO:0008006" key="4">
    <source>
        <dbReference type="Google" id="ProtNLM"/>
    </source>
</evidence>
<name>A0ABQ7GKN1_DUNSA</name>
<feature type="compositionally biased region" description="Basic and acidic residues" evidence="1">
    <location>
        <begin position="55"/>
        <end position="64"/>
    </location>
</feature>
<comment type="caution">
    <text evidence="2">The sequence shown here is derived from an EMBL/GenBank/DDBJ whole genome shotgun (WGS) entry which is preliminary data.</text>
</comment>